<organism evidence="2 3">
    <name type="scientific">Aquibium oceanicum</name>
    <dbReference type="NCBI Taxonomy" id="1670800"/>
    <lineage>
        <taxon>Bacteria</taxon>
        <taxon>Pseudomonadati</taxon>
        <taxon>Pseudomonadota</taxon>
        <taxon>Alphaproteobacteria</taxon>
        <taxon>Hyphomicrobiales</taxon>
        <taxon>Phyllobacteriaceae</taxon>
        <taxon>Aquibium</taxon>
    </lineage>
</organism>
<evidence type="ECO:0008006" key="4">
    <source>
        <dbReference type="Google" id="ProtNLM"/>
    </source>
</evidence>
<reference evidence="3" key="1">
    <citation type="submission" date="2016-11" db="EMBL/GenBank/DDBJ databases">
        <title>Mesorhizobium oceanicum sp. nov., isolated from deep seawater in South China Sea.</title>
        <authorList>
            <person name="Fu G.-Y."/>
        </authorList>
    </citation>
    <scope>NUCLEOTIDE SEQUENCE [LARGE SCALE GENOMIC DNA]</scope>
    <source>
        <strain evidence="3">B7</strain>
    </source>
</reference>
<feature type="chain" id="PRO_5012589011" description="Lipocalin-like domain-containing protein" evidence="1">
    <location>
        <begin position="22"/>
        <end position="163"/>
    </location>
</feature>
<keyword evidence="3" id="KW-1185">Reference proteome</keyword>
<dbReference type="RefSeq" id="WP_072605196.1">
    <property type="nucleotide sequence ID" value="NZ_CP018171.1"/>
</dbReference>
<name>A0A1L3SSE6_9HYPH</name>
<dbReference type="OrthoDB" id="7889051at2"/>
<sequence>MKKIILLLFGFMLGLATPASASDEDFLKSLEGNWSGGGPVRMTAASKPVNVSCTLVGDAGSETISLHGNCRAMLVFSTRLGAELKVSQGRYAGSYVGSPRGTADLAGRRSGRTLELALQWPGHPEASMTLSSPSENRMILTTVEKHPETGQPVETARLELKRD</sequence>
<dbReference type="Proteomes" id="UP000182840">
    <property type="component" value="Chromosome"/>
</dbReference>
<evidence type="ECO:0000313" key="2">
    <source>
        <dbReference type="EMBL" id="APH72353.1"/>
    </source>
</evidence>
<dbReference type="KEGG" id="meso:BSQ44_14035"/>
<accession>A0A1L3SSE6</accession>
<evidence type="ECO:0000256" key="1">
    <source>
        <dbReference type="SAM" id="SignalP"/>
    </source>
</evidence>
<proteinExistence type="predicted"/>
<protein>
    <recommendedName>
        <fullName evidence="4">Lipocalin-like domain-containing protein</fullName>
    </recommendedName>
</protein>
<dbReference type="AlphaFoldDB" id="A0A1L3SSE6"/>
<gene>
    <name evidence="2" type="ORF">BSQ44_14035</name>
</gene>
<dbReference type="EMBL" id="CP018171">
    <property type="protein sequence ID" value="APH72353.1"/>
    <property type="molecule type" value="Genomic_DNA"/>
</dbReference>
<keyword evidence="1" id="KW-0732">Signal</keyword>
<evidence type="ECO:0000313" key="3">
    <source>
        <dbReference type="Proteomes" id="UP000182840"/>
    </source>
</evidence>
<feature type="signal peptide" evidence="1">
    <location>
        <begin position="1"/>
        <end position="21"/>
    </location>
</feature>